<dbReference type="Gene3D" id="2.60.120.10">
    <property type="entry name" value="Jelly Rolls"/>
    <property type="match status" value="1"/>
</dbReference>
<accession>A0ABY8CQ36</accession>
<evidence type="ECO:0000313" key="12">
    <source>
        <dbReference type="Proteomes" id="UP001235547"/>
    </source>
</evidence>
<evidence type="ECO:0000256" key="4">
    <source>
        <dbReference type="ARBA" id="ARBA00022840"/>
    </source>
</evidence>
<gene>
    <name evidence="11" type="ORF">PYH38_000046</name>
</gene>
<dbReference type="RefSeq" id="WP_280731484.1">
    <property type="nucleotide sequence ID" value="NZ_CP120367.1"/>
</dbReference>
<evidence type="ECO:0000256" key="7">
    <source>
        <dbReference type="ARBA" id="ARBA00047364"/>
    </source>
</evidence>
<dbReference type="PANTHER" id="PTHR45765:SF1">
    <property type="entry name" value="METHIONINE--TRNA LIGASE, CYTOPLASMIC"/>
    <property type="match status" value="1"/>
</dbReference>
<comment type="catalytic activity">
    <reaction evidence="7">
        <text>tRNA(Met) + L-methionine + ATP = L-methionyl-tRNA(Met) + AMP + diphosphate</text>
        <dbReference type="Rhea" id="RHEA:13481"/>
        <dbReference type="Rhea" id="RHEA-COMP:9667"/>
        <dbReference type="Rhea" id="RHEA-COMP:9698"/>
        <dbReference type="ChEBI" id="CHEBI:30616"/>
        <dbReference type="ChEBI" id="CHEBI:33019"/>
        <dbReference type="ChEBI" id="CHEBI:57844"/>
        <dbReference type="ChEBI" id="CHEBI:78442"/>
        <dbReference type="ChEBI" id="CHEBI:78530"/>
        <dbReference type="ChEBI" id="CHEBI:456215"/>
        <dbReference type="EC" id="6.1.1.10"/>
    </reaction>
</comment>
<dbReference type="InterPro" id="IPR014729">
    <property type="entry name" value="Rossmann-like_a/b/a_fold"/>
</dbReference>
<evidence type="ECO:0000256" key="2">
    <source>
        <dbReference type="ARBA" id="ARBA00022598"/>
    </source>
</evidence>
<evidence type="ECO:0000256" key="6">
    <source>
        <dbReference type="ARBA" id="ARBA00023146"/>
    </source>
</evidence>
<evidence type="ECO:0000259" key="10">
    <source>
        <dbReference type="Pfam" id="PF09334"/>
    </source>
</evidence>
<dbReference type="InterPro" id="IPR023458">
    <property type="entry name" value="Met-tRNA_ligase_1"/>
</dbReference>
<evidence type="ECO:0000313" key="11">
    <source>
        <dbReference type="EMBL" id="WEX80765.1"/>
    </source>
</evidence>
<dbReference type="SUPFAM" id="SSF51182">
    <property type="entry name" value="RmlC-like cupins"/>
    <property type="match status" value="1"/>
</dbReference>
<evidence type="ECO:0000256" key="3">
    <source>
        <dbReference type="ARBA" id="ARBA00022741"/>
    </source>
</evidence>
<dbReference type="InterPro" id="IPR011051">
    <property type="entry name" value="RmlC_Cupin_sf"/>
</dbReference>
<feature type="domain" description="Methionyl/Leucyl tRNA synthetase" evidence="10">
    <location>
        <begin position="92"/>
        <end position="463"/>
    </location>
</feature>
<protein>
    <submittedName>
        <fullName evidence="11">Class I tRNA ligase family protein</fullName>
    </submittedName>
</protein>
<dbReference type="GO" id="GO:0016874">
    <property type="term" value="F:ligase activity"/>
    <property type="evidence" value="ECO:0007669"/>
    <property type="project" value="UniProtKB-KW"/>
</dbReference>
<keyword evidence="6 8" id="KW-0030">Aminoacyl-tRNA synthetase</keyword>
<evidence type="ECO:0000256" key="5">
    <source>
        <dbReference type="ARBA" id="ARBA00022917"/>
    </source>
</evidence>
<dbReference type="Gene3D" id="2.20.28.20">
    <property type="entry name" value="Methionyl-tRNA synthetase, Zn-domain"/>
    <property type="match status" value="1"/>
</dbReference>
<sequence length="621" mass="69390">MLKFTPGASTHRHNHTEIEFWTVIAGGVRIHMDGGNFLLLTGESVRVEPLQSHRIEALDSGAVMQTVWWHSRRNFEETAGARGNNSDREVMIVPAMLTPNGRMHIGHAAGPFLYADILSRIAKAAGRASFVVQGTHGHLEHIRIAAEAANMDYYHLAERNTSSFRESLSRLKAEPDVFIGTEPDERGRAVVLEVFERLFEKGLIVEREHSVPYDPDTGRFVVDAFVHGECPHCGGYSSGTECEDCGALVLDADLGNPVDLGGKPLEKRALKRLFLNLASLHSKIESFVSQEHFPLHSRLYVDSWLERGLPEVCVTNLNGHGINVPLPGFQDQRFNVVMEYVPRHLLALESIRESRGQPARWYQLKPSELPELNILFGADNSFGRLLVIPAVLAALDLEQLLPRRVYANSMLTLDGLKLSTSRNHAIWINDFVTPENAEAFRFYLCRCRPEGVPEDFTVGSFEKWKSDFWETELASALRNGGHVIRRVTSAELPGPGQWSASEIELLATCKYFNDGIRADFEAPYPDIRRITRTIETFVNKIDRYFATSLHVPAPSKGNEALERTAARMAFMALASLSVALFPITPDFAASILSRLGLPTSPNLDWLGRDWMSEQVNVSGQL</sequence>
<keyword evidence="2 8" id="KW-0436">Ligase</keyword>
<evidence type="ECO:0000259" key="9">
    <source>
        <dbReference type="Pfam" id="PF07883"/>
    </source>
</evidence>
<proteinExistence type="inferred from homology"/>
<evidence type="ECO:0000256" key="1">
    <source>
        <dbReference type="ARBA" id="ARBA00008258"/>
    </source>
</evidence>
<comment type="similarity">
    <text evidence="1">Belongs to the class-I aminoacyl-tRNA synthetase family. MetG type 1 subfamily.</text>
</comment>
<evidence type="ECO:0000256" key="8">
    <source>
        <dbReference type="RuleBase" id="RU363039"/>
    </source>
</evidence>
<dbReference type="InterPro" id="IPR015413">
    <property type="entry name" value="Methionyl/Leucyl_tRNA_Synth"/>
</dbReference>
<dbReference type="InterPro" id="IPR014710">
    <property type="entry name" value="RmlC-like_jellyroll"/>
</dbReference>
<dbReference type="Proteomes" id="UP001235547">
    <property type="component" value="Chromosome 2"/>
</dbReference>
<dbReference type="Gene3D" id="3.40.50.620">
    <property type="entry name" value="HUPs"/>
    <property type="match status" value="1"/>
</dbReference>
<dbReference type="SUPFAM" id="SSF52374">
    <property type="entry name" value="Nucleotidylyl transferase"/>
    <property type="match status" value="1"/>
</dbReference>
<reference evidence="11 12" key="1">
    <citation type="submission" date="2023-03" db="EMBL/GenBank/DDBJ databases">
        <authorList>
            <person name="Kaur S."/>
            <person name="Espinosa-Saiz D."/>
            <person name="Velazquez E."/>
            <person name="Menendez E."/>
            <person name="diCenzo G.C."/>
        </authorList>
    </citation>
    <scope>NUCLEOTIDE SEQUENCE [LARGE SCALE GENOMIC DNA]</scope>
    <source>
        <strain evidence="11 12">LMG 27395</strain>
    </source>
</reference>
<dbReference type="PANTHER" id="PTHR45765">
    <property type="entry name" value="METHIONINE--TRNA LIGASE"/>
    <property type="match status" value="1"/>
</dbReference>
<keyword evidence="5 8" id="KW-0648">Protein biosynthesis</keyword>
<keyword evidence="4 8" id="KW-0067">ATP-binding</keyword>
<dbReference type="Pfam" id="PF09334">
    <property type="entry name" value="tRNA-synt_1g"/>
    <property type="match status" value="1"/>
</dbReference>
<name>A0ABY8CQ36_9HYPH</name>
<dbReference type="InterPro" id="IPR029038">
    <property type="entry name" value="MetRS_Zn"/>
</dbReference>
<dbReference type="Gene3D" id="1.10.730.10">
    <property type="entry name" value="Isoleucyl-tRNA Synthetase, Domain 1"/>
    <property type="match status" value="1"/>
</dbReference>
<dbReference type="Pfam" id="PF07883">
    <property type="entry name" value="Cupin_2"/>
    <property type="match status" value="1"/>
</dbReference>
<dbReference type="InterPro" id="IPR009080">
    <property type="entry name" value="tRNAsynth_Ia_anticodon-bd"/>
</dbReference>
<feature type="domain" description="Cupin type-2" evidence="9">
    <location>
        <begin position="3"/>
        <end position="64"/>
    </location>
</feature>
<organism evidence="11 12">
    <name type="scientific">Sinorhizobium numidicum</name>
    <dbReference type="NCBI Taxonomy" id="680248"/>
    <lineage>
        <taxon>Bacteria</taxon>
        <taxon>Pseudomonadati</taxon>
        <taxon>Pseudomonadota</taxon>
        <taxon>Alphaproteobacteria</taxon>
        <taxon>Hyphomicrobiales</taxon>
        <taxon>Rhizobiaceae</taxon>
        <taxon>Sinorhizobium/Ensifer group</taxon>
        <taxon>Sinorhizobium</taxon>
    </lineage>
</organism>
<dbReference type="SUPFAM" id="SSF47323">
    <property type="entry name" value="Anticodon-binding domain of a subclass of class I aminoacyl-tRNA synthetases"/>
    <property type="match status" value="1"/>
</dbReference>
<keyword evidence="12" id="KW-1185">Reference proteome</keyword>
<keyword evidence="3 8" id="KW-0547">Nucleotide-binding</keyword>
<dbReference type="InterPro" id="IPR013096">
    <property type="entry name" value="Cupin_2"/>
</dbReference>
<dbReference type="EMBL" id="CP120370">
    <property type="protein sequence ID" value="WEX80765.1"/>
    <property type="molecule type" value="Genomic_DNA"/>
</dbReference>